<accession>A0A929B5Q1</accession>
<feature type="compositionally biased region" description="Basic and acidic residues" evidence="1">
    <location>
        <begin position="184"/>
        <end position="201"/>
    </location>
</feature>
<feature type="transmembrane region" description="Helical" evidence="2">
    <location>
        <begin position="16"/>
        <end position="36"/>
    </location>
</feature>
<feature type="region of interest" description="Disordered" evidence="1">
    <location>
        <begin position="137"/>
        <end position="220"/>
    </location>
</feature>
<evidence type="ECO:0000313" key="4">
    <source>
        <dbReference type="Proteomes" id="UP000598360"/>
    </source>
</evidence>
<keyword evidence="4" id="KW-1185">Reference proteome</keyword>
<dbReference type="RefSeq" id="WP_193927086.1">
    <property type="nucleotide sequence ID" value="NZ_JADEYC010000007.1"/>
</dbReference>
<reference evidence="3" key="1">
    <citation type="submission" date="2020-10" db="EMBL/GenBank/DDBJ databases">
        <title>Diversity and distribution of actinomycetes associated with coral in the coast of Hainan.</title>
        <authorList>
            <person name="Li F."/>
        </authorList>
    </citation>
    <scope>NUCLEOTIDE SEQUENCE</scope>
    <source>
        <strain evidence="3">HNM0983</strain>
    </source>
</reference>
<evidence type="ECO:0000313" key="3">
    <source>
        <dbReference type="EMBL" id="MBE9373639.1"/>
    </source>
</evidence>
<feature type="transmembrane region" description="Helical" evidence="2">
    <location>
        <begin position="114"/>
        <end position="135"/>
    </location>
</feature>
<proteinExistence type="predicted"/>
<comment type="caution">
    <text evidence="3">The sequence shown here is derived from an EMBL/GenBank/DDBJ whole genome shotgun (WGS) entry which is preliminary data.</text>
</comment>
<sequence>MTSAVRDHRVHRVHRFGAAALGVVLWIFAAIGFAGAPQLFGEQGATALGMSTSGALSAISVLAGAVLVGTAWRGDPTASTAAALLGVLFTASGLAHLAVLGTGWNLLGFRMPNVVFSLSVGIALGVLGTYGRIAGGLPPDNPFRRARPLRRARPSPEQQTGAGHGGSREQELVDAELAMGEGHPTPRQEALVKEQLAEHQRREHLRAWQRSGRDERGERA</sequence>
<feature type="compositionally biased region" description="Basic residues" evidence="1">
    <location>
        <begin position="144"/>
        <end position="153"/>
    </location>
</feature>
<dbReference type="Proteomes" id="UP000598360">
    <property type="component" value="Unassembled WGS sequence"/>
</dbReference>
<keyword evidence="2" id="KW-1133">Transmembrane helix</keyword>
<name>A0A929B5Q1_9PSEU</name>
<evidence type="ECO:0000256" key="1">
    <source>
        <dbReference type="SAM" id="MobiDB-lite"/>
    </source>
</evidence>
<keyword evidence="2" id="KW-0472">Membrane</keyword>
<feature type="compositionally biased region" description="Basic and acidic residues" evidence="1">
    <location>
        <begin position="211"/>
        <end position="220"/>
    </location>
</feature>
<organism evidence="3 4">
    <name type="scientific">Saccharopolyspora montiporae</name>
    <dbReference type="NCBI Taxonomy" id="2781240"/>
    <lineage>
        <taxon>Bacteria</taxon>
        <taxon>Bacillati</taxon>
        <taxon>Actinomycetota</taxon>
        <taxon>Actinomycetes</taxon>
        <taxon>Pseudonocardiales</taxon>
        <taxon>Pseudonocardiaceae</taxon>
        <taxon>Saccharopolyspora</taxon>
    </lineage>
</organism>
<gene>
    <name evidence="3" type="ORF">IQ251_04160</name>
</gene>
<keyword evidence="2" id="KW-0812">Transmembrane</keyword>
<dbReference type="EMBL" id="JADEYC010000007">
    <property type="protein sequence ID" value="MBE9373639.1"/>
    <property type="molecule type" value="Genomic_DNA"/>
</dbReference>
<dbReference type="AlphaFoldDB" id="A0A929B5Q1"/>
<feature type="transmembrane region" description="Helical" evidence="2">
    <location>
        <begin position="81"/>
        <end position="102"/>
    </location>
</feature>
<protein>
    <submittedName>
        <fullName evidence="3">DUF4383 domain-containing protein</fullName>
    </submittedName>
</protein>
<feature type="transmembrane region" description="Helical" evidence="2">
    <location>
        <begin position="48"/>
        <end position="69"/>
    </location>
</feature>
<evidence type="ECO:0000256" key="2">
    <source>
        <dbReference type="SAM" id="Phobius"/>
    </source>
</evidence>